<keyword evidence="3" id="KW-0732">Signal</keyword>
<gene>
    <name evidence="4" type="ORF">GSONMT00021708001</name>
</gene>
<evidence type="ECO:0000313" key="4">
    <source>
        <dbReference type="EMBL" id="CDQ79856.1"/>
    </source>
</evidence>
<evidence type="ECO:0000256" key="2">
    <source>
        <dbReference type="SAM" id="Phobius"/>
    </source>
</evidence>
<feature type="signal peptide" evidence="3">
    <location>
        <begin position="1"/>
        <end position="20"/>
    </location>
</feature>
<keyword evidence="2" id="KW-0812">Transmembrane</keyword>
<dbReference type="PaxDb" id="8022-A0A060XK66"/>
<protein>
    <submittedName>
        <fullName evidence="4">Uncharacterized protein</fullName>
    </submittedName>
</protein>
<evidence type="ECO:0000256" key="3">
    <source>
        <dbReference type="SAM" id="SignalP"/>
    </source>
</evidence>
<feature type="region of interest" description="Disordered" evidence="1">
    <location>
        <begin position="97"/>
        <end position="153"/>
    </location>
</feature>
<dbReference type="EMBL" id="FR905511">
    <property type="protein sequence ID" value="CDQ79856.1"/>
    <property type="molecule type" value="Genomic_DNA"/>
</dbReference>
<keyword evidence="2" id="KW-1133">Transmembrane helix</keyword>
<dbReference type="AlphaFoldDB" id="A0A060XK66"/>
<keyword evidence="2" id="KW-0472">Membrane</keyword>
<accession>A0A060XK66</accession>
<proteinExistence type="predicted"/>
<name>A0A060XK66_ONCMY</name>
<evidence type="ECO:0000313" key="5">
    <source>
        <dbReference type="Proteomes" id="UP000193380"/>
    </source>
</evidence>
<reference evidence="4" key="2">
    <citation type="submission" date="2014-03" db="EMBL/GenBank/DDBJ databases">
        <authorList>
            <person name="Genoscope - CEA"/>
        </authorList>
    </citation>
    <scope>NUCLEOTIDE SEQUENCE</scope>
</reference>
<feature type="compositionally biased region" description="Polar residues" evidence="1">
    <location>
        <begin position="120"/>
        <end position="130"/>
    </location>
</feature>
<evidence type="ECO:0000256" key="1">
    <source>
        <dbReference type="SAM" id="MobiDB-lite"/>
    </source>
</evidence>
<dbReference type="Proteomes" id="UP000193380">
    <property type="component" value="Unassembled WGS sequence"/>
</dbReference>
<feature type="chain" id="PRO_5001590712" evidence="3">
    <location>
        <begin position="21"/>
        <end position="153"/>
    </location>
</feature>
<reference evidence="4" key="1">
    <citation type="journal article" date="2014" name="Nat. Commun.">
        <title>The rainbow trout genome provides novel insights into evolution after whole-genome duplication in vertebrates.</title>
        <authorList>
            <person name="Berthelot C."/>
            <person name="Brunet F."/>
            <person name="Chalopin D."/>
            <person name="Juanchich A."/>
            <person name="Bernard M."/>
            <person name="Noel B."/>
            <person name="Bento P."/>
            <person name="Da Silva C."/>
            <person name="Labadie K."/>
            <person name="Alberti A."/>
            <person name="Aury J.M."/>
            <person name="Louis A."/>
            <person name="Dehais P."/>
            <person name="Bardou P."/>
            <person name="Montfort J."/>
            <person name="Klopp C."/>
            <person name="Cabau C."/>
            <person name="Gaspin C."/>
            <person name="Thorgaard G.H."/>
            <person name="Boussaha M."/>
            <person name="Quillet E."/>
            <person name="Guyomard R."/>
            <person name="Galiana D."/>
            <person name="Bobe J."/>
            <person name="Volff J.N."/>
            <person name="Genet C."/>
            <person name="Wincker P."/>
            <person name="Jaillon O."/>
            <person name="Roest Crollius H."/>
            <person name="Guiguen Y."/>
        </authorList>
    </citation>
    <scope>NUCLEOTIDE SEQUENCE [LARGE SCALE GENOMIC DNA]</scope>
</reference>
<organism evidence="4 5">
    <name type="scientific">Oncorhynchus mykiss</name>
    <name type="common">Rainbow trout</name>
    <name type="synonym">Salmo gairdneri</name>
    <dbReference type="NCBI Taxonomy" id="8022"/>
    <lineage>
        <taxon>Eukaryota</taxon>
        <taxon>Metazoa</taxon>
        <taxon>Chordata</taxon>
        <taxon>Craniata</taxon>
        <taxon>Vertebrata</taxon>
        <taxon>Euteleostomi</taxon>
        <taxon>Actinopterygii</taxon>
        <taxon>Neopterygii</taxon>
        <taxon>Teleostei</taxon>
        <taxon>Protacanthopterygii</taxon>
        <taxon>Salmoniformes</taxon>
        <taxon>Salmonidae</taxon>
        <taxon>Salmoninae</taxon>
        <taxon>Oncorhynchus</taxon>
    </lineage>
</organism>
<feature type="transmembrane region" description="Helical" evidence="2">
    <location>
        <begin position="53"/>
        <end position="77"/>
    </location>
</feature>
<sequence length="153" mass="16452">MIQPCVFILLVNTVCYLVGSQSKSVSDPVPPGDSVTLHCNGTKLDTENPRRNVLIPVTFILGEALLMCIVLIIYLMYTRKNKTICDSCNAGAIPLQSGGEVPSSDQQSDQGNGEDVLQYSALTFPQNTTPAEAKSDAMGGESVYSDVKSFGWD</sequence>